<reference evidence="1" key="1">
    <citation type="submission" date="2022-05" db="EMBL/GenBank/DDBJ databases">
        <title>Sphingomonas sp. strain RMG20 Genome sequencing and assembly.</title>
        <authorList>
            <person name="Kim I."/>
        </authorList>
    </citation>
    <scope>NUCLEOTIDE SEQUENCE</scope>
    <source>
        <strain evidence="1">RMG20</strain>
    </source>
</reference>
<organism evidence="1 2">
    <name type="scientific">Sphingomonas donggukensis</name>
    <dbReference type="NCBI Taxonomy" id="2949093"/>
    <lineage>
        <taxon>Bacteria</taxon>
        <taxon>Pseudomonadati</taxon>
        <taxon>Pseudomonadota</taxon>
        <taxon>Alphaproteobacteria</taxon>
        <taxon>Sphingomonadales</taxon>
        <taxon>Sphingomonadaceae</taxon>
        <taxon>Sphingomonas</taxon>
    </lineage>
</organism>
<gene>
    <name evidence="1" type="ORF">M9980_04055</name>
</gene>
<dbReference type="RefSeq" id="WP_250753622.1">
    <property type="nucleotide sequence ID" value="NZ_CP098401.1"/>
</dbReference>
<evidence type="ECO:0000313" key="2">
    <source>
        <dbReference type="Proteomes" id="UP001055580"/>
    </source>
</evidence>
<protein>
    <submittedName>
        <fullName evidence="1">Biliverdin-producing heme oxygenase</fullName>
    </submittedName>
</protein>
<keyword evidence="2" id="KW-1185">Reference proteome</keyword>
<evidence type="ECO:0000313" key="1">
    <source>
        <dbReference type="EMBL" id="URW76403.1"/>
    </source>
</evidence>
<proteinExistence type="predicted"/>
<dbReference type="SUPFAM" id="SSF48613">
    <property type="entry name" value="Heme oxygenase-like"/>
    <property type="match status" value="1"/>
</dbReference>
<dbReference type="EMBL" id="CP098401">
    <property type="protein sequence ID" value="URW76403.1"/>
    <property type="molecule type" value="Genomic_DNA"/>
</dbReference>
<dbReference type="Gene3D" id="1.20.910.10">
    <property type="entry name" value="Heme oxygenase-like"/>
    <property type="match status" value="1"/>
</dbReference>
<dbReference type="CDD" id="cd19166">
    <property type="entry name" value="HemeO-bac"/>
    <property type="match status" value="1"/>
</dbReference>
<sequence length="187" mass="19812">MPVFDVRTHLKSATAAWHDRVEAAFGRADLGTRSGYAAFLRAQAAAHLPVEAALEAAGVRGVLPDWDRRTRAAALRADLTELGVAAPPLLAAPAIAGTAQILGSVYVLEGSRLGGAMLKRGVPAELPQRFLGSVDSKLWRDLLALLDIHLPDPEDRDDAVAAAIAVFRTFEHAGTAYLKADDLEGSI</sequence>
<name>A0ABY4TVI3_9SPHN</name>
<dbReference type="Proteomes" id="UP001055580">
    <property type="component" value="Chromosome"/>
</dbReference>
<accession>A0ABY4TVI3</accession>
<dbReference type="InterPro" id="IPR016084">
    <property type="entry name" value="Haem_Oase-like_multi-hlx"/>
</dbReference>